<keyword evidence="8" id="KW-0732">Signal</keyword>
<dbReference type="GO" id="GO:0015562">
    <property type="term" value="F:efflux transmembrane transporter activity"/>
    <property type="evidence" value="ECO:0007669"/>
    <property type="project" value="InterPro"/>
</dbReference>
<dbReference type="GO" id="GO:0009279">
    <property type="term" value="C:cell outer membrane"/>
    <property type="evidence" value="ECO:0007669"/>
    <property type="project" value="UniProtKB-SubCell"/>
</dbReference>
<dbReference type="PANTHER" id="PTHR30026">
    <property type="entry name" value="OUTER MEMBRANE PROTEIN TOLC"/>
    <property type="match status" value="1"/>
</dbReference>
<evidence type="ECO:0000256" key="6">
    <source>
        <dbReference type="ARBA" id="ARBA00023136"/>
    </source>
</evidence>
<reference evidence="10" key="1">
    <citation type="submission" date="2019-01" db="EMBL/GenBank/DDBJ databases">
        <title>Gri0909 isolated from a small marine red alga.</title>
        <authorList>
            <person name="Kim J."/>
            <person name="Jeong S.E."/>
            <person name="Jeon C.O."/>
        </authorList>
    </citation>
    <scope>NUCLEOTIDE SEQUENCE [LARGE SCALE GENOMIC DNA]</scope>
    <source>
        <strain evidence="10">Gri0909</strain>
    </source>
</reference>
<dbReference type="GO" id="GO:0015288">
    <property type="term" value="F:porin activity"/>
    <property type="evidence" value="ECO:0007669"/>
    <property type="project" value="TreeGrafter"/>
</dbReference>
<comment type="subcellular location">
    <subcellularLocation>
        <location evidence="1">Cell outer membrane</location>
    </subcellularLocation>
</comment>
<dbReference type="InterPro" id="IPR051906">
    <property type="entry name" value="TolC-like"/>
</dbReference>
<dbReference type="EMBL" id="SADE01000001">
    <property type="protein sequence ID" value="RVU39403.1"/>
    <property type="molecule type" value="Genomic_DNA"/>
</dbReference>
<comment type="similarity">
    <text evidence="2">Belongs to the outer membrane factor (OMF) (TC 1.B.17) family.</text>
</comment>
<evidence type="ECO:0000256" key="3">
    <source>
        <dbReference type="ARBA" id="ARBA00022448"/>
    </source>
</evidence>
<keyword evidence="6" id="KW-0472">Membrane</keyword>
<gene>
    <name evidence="9" type="ORF">EOI86_09250</name>
</gene>
<evidence type="ECO:0000256" key="7">
    <source>
        <dbReference type="ARBA" id="ARBA00023237"/>
    </source>
</evidence>
<dbReference type="OrthoDB" id="9814637at2"/>
<dbReference type="Proteomes" id="UP000287447">
    <property type="component" value="Unassembled WGS sequence"/>
</dbReference>
<evidence type="ECO:0008006" key="11">
    <source>
        <dbReference type="Google" id="ProtNLM"/>
    </source>
</evidence>
<accession>A0A437QY48</accession>
<keyword evidence="10" id="KW-1185">Reference proteome</keyword>
<keyword evidence="5" id="KW-0812">Transmembrane</keyword>
<evidence type="ECO:0000313" key="9">
    <source>
        <dbReference type="EMBL" id="RVU39403.1"/>
    </source>
</evidence>
<name>A0A437QY48_9PROT</name>
<evidence type="ECO:0000256" key="2">
    <source>
        <dbReference type="ARBA" id="ARBA00007613"/>
    </source>
</evidence>
<evidence type="ECO:0000256" key="5">
    <source>
        <dbReference type="ARBA" id="ARBA00022692"/>
    </source>
</evidence>
<sequence length="443" mass="48262">MKTKSAKLLIAAAVFASVSWPGAASAQDFKDQLATLLQKHNLVEVAGLDLQAADERVREAWGAYFPTLNVNAFVGRQGKSNNQADSTQLNPRQATITLTQKIYDFGATDANIERSKLERRSAETFQKIAVQDLLLQALTAQLNIIRATELVDYARRSEQNILKQQTVEKDRVDAGGGQVTDLLQVQSQLAGARTRLVAAEGQLQLARNFYKRVFGTFPGPSAGKDVPLVPTTVLPASVDDAVEMTQAGNLRVKAARLGADVLKKTAEATRASSYYPTFNAIGEIISKHGVDGVDGHETEAIAKVELNFPFNMGWTARNTVRAAELTEEAAFRRSNQVFTEIEEQVRNAWQNFRTARSNALLLNQQAELASEFLKLAREERKLGKRSLIDVLAGETGLLNAQADATAAKRDVAINAFTVLSFISNLSLADVEVVAYTGPASSLR</sequence>
<evidence type="ECO:0000256" key="1">
    <source>
        <dbReference type="ARBA" id="ARBA00004442"/>
    </source>
</evidence>
<dbReference type="RefSeq" id="WP_127764774.1">
    <property type="nucleotide sequence ID" value="NZ_SADE01000001.1"/>
</dbReference>
<keyword evidence="7" id="KW-0998">Cell outer membrane</keyword>
<evidence type="ECO:0000313" key="10">
    <source>
        <dbReference type="Proteomes" id="UP000287447"/>
    </source>
</evidence>
<keyword evidence="3" id="KW-0813">Transport</keyword>
<organism evidence="9 10">
    <name type="scientific">Hwanghaeella grinnelliae</name>
    <dbReference type="NCBI Taxonomy" id="2500179"/>
    <lineage>
        <taxon>Bacteria</taxon>
        <taxon>Pseudomonadati</taxon>
        <taxon>Pseudomonadota</taxon>
        <taxon>Alphaproteobacteria</taxon>
        <taxon>Rhodospirillales</taxon>
        <taxon>Rhodospirillaceae</taxon>
        <taxon>Hwanghaeella</taxon>
    </lineage>
</organism>
<comment type="caution">
    <text evidence="9">The sequence shown here is derived from an EMBL/GenBank/DDBJ whole genome shotgun (WGS) entry which is preliminary data.</text>
</comment>
<evidence type="ECO:0000256" key="4">
    <source>
        <dbReference type="ARBA" id="ARBA00022452"/>
    </source>
</evidence>
<protein>
    <recommendedName>
        <fullName evidence="11">TolC family protein</fullName>
    </recommendedName>
</protein>
<dbReference type="InterPro" id="IPR003423">
    <property type="entry name" value="OMP_efflux"/>
</dbReference>
<dbReference type="Gene3D" id="1.20.1600.10">
    <property type="entry name" value="Outer membrane efflux proteins (OEP)"/>
    <property type="match status" value="1"/>
</dbReference>
<feature type="chain" id="PRO_5019337325" description="TolC family protein" evidence="8">
    <location>
        <begin position="27"/>
        <end position="443"/>
    </location>
</feature>
<proteinExistence type="inferred from homology"/>
<dbReference type="Pfam" id="PF02321">
    <property type="entry name" value="OEP"/>
    <property type="match status" value="2"/>
</dbReference>
<feature type="signal peptide" evidence="8">
    <location>
        <begin position="1"/>
        <end position="26"/>
    </location>
</feature>
<dbReference type="SUPFAM" id="SSF56954">
    <property type="entry name" value="Outer membrane efflux proteins (OEP)"/>
    <property type="match status" value="1"/>
</dbReference>
<evidence type="ECO:0000256" key="8">
    <source>
        <dbReference type="SAM" id="SignalP"/>
    </source>
</evidence>
<dbReference type="AlphaFoldDB" id="A0A437QY48"/>
<dbReference type="PANTHER" id="PTHR30026:SF22">
    <property type="entry name" value="OUTER MEMBRANE EFFLUX PROTEIN"/>
    <property type="match status" value="1"/>
</dbReference>
<dbReference type="GO" id="GO:1990281">
    <property type="term" value="C:efflux pump complex"/>
    <property type="evidence" value="ECO:0007669"/>
    <property type="project" value="TreeGrafter"/>
</dbReference>
<keyword evidence="4" id="KW-1134">Transmembrane beta strand</keyword>